<dbReference type="PANTHER" id="PTHR30535">
    <property type="entry name" value="VITAMIN B12-BINDING PROTEIN"/>
    <property type="match status" value="1"/>
</dbReference>
<dbReference type="SUPFAM" id="SSF53807">
    <property type="entry name" value="Helical backbone' metal receptor"/>
    <property type="match status" value="1"/>
</dbReference>
<sequence length="318" mass="34099">MRSLLAAASAAVLLTGCGTSTAASPDDAAVTISNCGVDVTFDKAPERIVMLKSSAVPYLHALEVMDRVVSRAGQYPKDYYDAATQAEIDRIPLLADKTDTSGHLQISKEVVIAQTPDLVLGEVDNLSRDTLAAVDIPLLEEPAMCKNATAVPTFDDVFRQMETYGKVFNRPTEAATAVTALKERFEKIKTATAGTGDKRTAAVLYPTLGGGVTYAYGSTSMAHPQLEAAGFTNVFGDSRERVFEVTLEELLGRNPDVLILLYPDGDPKDVEQAITSLPGADKLKAVQSGDVMPQLFNFTEPPTPLSIDGLEKIVQRFP</sequence>
<dbReference type="OrthoDB" id="9797850at2"/>
<feature type="chain" id="PRO_5009263490" evidence="2">
    <location>
        <begin position="23"/>
        <end position="318"/>
    </location>
</feature>
<dbReference type="PROSITE" id="PS50983">
    <property type="entry name" value="FE_B12_PBP"/>
    <property type="match status" value="1"/>
</dbReference>
<evidence type="ECO:0000259" key="3">
    <source>
        <dbReference type="PROSITE" id="PS50983"/>
    </source>
</evidence>
<keyword evidence="2" id="KW-0732">Signal</keyword>
<proteinExistence type="inferred from homology"/>
<evidence type="ECO:0000256" key="1">
    <source>
        <dbReference type="ARBA" id="ARBA00008814"/>
    </source>
</evidence>
<dbReference type="Pfam" id="PF01497">
    <property type="entry name" value="Peripla_BP_2"/>
    <property type="match status" value="1"/>
</dbReference>
<feature type="domain" description="Fe/B12 periplasmic-binding" evidence="3">
    <location>
        <begin position="47"/>
        <end position="318"/>
    </location>
</feature>
<organism evidence="4 5">
    <name type="scientific">Actinoplanes derwentensis</name>
    <dbReference type="NCBI Taxonomy" id="113562"/>
    <lineage>
        <taxon>Bacteria</taxon>
        <taxon>Bacillati</taxon>
        <taxon>Actinomycetota</taxon>
        <taxon>Actinomycetes</taxon>
        <taxon>Micromonosporales</taxon>
        <taxon>Micromonosporaceae</taxon>
        <taxon>Actinoplanes</taxon>
    </lineage>
</organism>
<dbReference type="Proteomes" id="UP000198688">
    <property type="component" value="Chromosome I"/>
</dbReference>
<gene>
    <name evidence="4" type="ORF">SAMN04489716_1809</name>
</gene>
<evidence type="ECO:0000313" key="5">
    <source>
        <dbReference type="Proteomes" id="UP000198688"/>
    </source>
</evidence>
<dbReference type="InterPro" id="IPR050902">
    <property type="entry name" value="ABC_Transporter_SBP"/>
</dbReference>
<dbReference type="STRING" id="113562.SAMN04489716_1809"/>
<dbReference type="PANTHER" id="PTHR30535:SF34">
    <property type="entry name" value="MOLYBDATE-BINDING PROTEIN MOLA"/>
    <property type="match status" value="1"/>
</dbReference>
<evidence type="ECO:0000313" key="4">
    <source>
        <dbReference type="EMBL" id="SDS85850.1"/>
    </source>
</evidence>
<dbReference type="Gene3D" id="3.40.50.1980">
    <property type="entry name" value="Nitrogenase molybdenum iron protein domain"/>
    <property type="match status" value="2"/>
</dbReference>
<protein>
    <submittedName>
        <fullName evidence="4">Iron complex transport system substrate-binding protein</fullName>
    </submittedName>
</protein>
<dbReference type="InterPro" id="IPR002491">
    <property type="entry name" value="ABC_transptr_periplasmic_BD"/>
</dbReference>
<evidence type="ECO:0000256" key="2">
    <source>
        <dbReference type="SAM" id="SignalP"/>
    </source>
</evidence>
<dbReference type="PROSITE" id="PS51257">
    <property type="entry name" value="PROKAR_LIPOPROTEIN"/>
    <property type="match status" value="1"/>
</dbReference>
<accession>A0A1H1VMV6</accession>
<reference evidence="4 5" key="1">
    <citation type="submission" date="2016-10" db="EMBL/GenBank/DDBJ databases">
        <authorList>
            <person name="de Groot N.N."/>
        </authorList>
    </citation>
    <scope>NUCLEOTIDE SEQUENCE [LARGE SCALE GENOMIC DNA]</scope>
    <source>
        <strain evidence="4 5">DSM 43941</strain>
    </source>
</reference>
<keyword evidence="5" id="KW-1185">Reference proteome</keyword>
<dbReference type="RefSeq" id="WP_092543292.1">
    <property type="nucleotide sequence ID" value="NZ_BOMJ01000011.1"/>
</dbReference>
<name>A0A1H1VMV6_9ACTN</name>
<dbReference type="AlphaFoldDB" id="A0A1H1VMV6"/>
<dbReference type="EMBL" id="LT629758">
    <property type="protein sequence ID" value="SDS85850.1"/>
    <property type="molecule type" value="Genomic_DNA"/>
</dbReference>
<feature type="signal peptide" evidence="2">
    <location>
        <begin position="1"/>
        <end position="22"/>
    </location>
</feature>
<comment type="similarity">
    <text evidence="1">Belongs to the bacterial solute-binding protein 8 family.</text>
</comment>